<dbReference type="Pfam" id="PF13306">
    <property type="entry name" value="LRR_5"/>
    <property type="match status" value="2"/>
</dbReference>
<sequence length="424" mass="49401">MRTVFKVEIDSIIYILNENDKTASIFNGRYAKINSFIPYSIKYGMQEYKITRILKDSFKGRNQLKSIEFDANSEIEIIEDDAFKRSNIETISIPSHVKEIGEDAFFSCESLKHVEISKDSELRIIGQGAFQYSAIESFFIPHHVTKISGYAFASCNKLEQFEISPDSELKTIGKNAFYSAKIRNLYIPSSVSTLIETWNESTEFLFNVTVDPKNKIFKNYEKDENIIIGKSNPESDEYDILVFVNRNAKKINIPPSIKQIEPYAFQYTKISHIYIPPIVSFIGIGAFSFCEHLKRVEIDSESELKEINCDLFQFSSIESLLIPRHVTEICYEAFFFCPIKYIEFPQDSEIQIISRRAFSATNLKSIVFRPTNKYEYKSIFCQYNKLQIIEIDEKTEEDHIEKLEFETRIHAFIMIPTRFRDPVF</sequence>
<dbReference type="EMBL" id="JAPFFF010000057">
    <property type="protein sequence ID" value="KAK8838024.1"/>
    <property type="molecule type" value="Genomic_DNA"/>
</dbReference>
<organism evidence="1 2">
    <name type="scientific">Tritrichomonas musculus</name>
    <dbReference type="NCBI Taxonomy" id="1915356"/>
    <lineage>
        <taxon>Eukaryota</taxon>
        <taxon>Metamonada</taxon>
        <taxon>Parabasalia</taxon>
        <taxon>Tritrichomonadida</taxon>
        <taxon>Tritrichomonadidae</taxon>
        <taxon>Tritrichomonas</taxon>
    </lineage>
</organism>
<accession>A0ABR2GVS1</accession>
<gene>
    <name evidence="1" type="ORF">M9Y10_035971</name>
</gene>
<comment type="caution">
    <text evidence="1">The sequence shown here is derived from an EMBL/GenBank/DDBJ whole genome shotgun (WGS) entry which is preliminary data.</text>
</comment>
<evidence type="ECO:0000313" key="1">
    <source>
        <dbReference type="EMBL" id="KAK8838024.1"/>
    </source>
</evidence>
<dbReference type="InterPro" id="IPR032675">
    <property type="entry name" value="LRR_dom_sf"/>
</dbReference>
<proteinExistence type="predicted"/>
<evidence type="ECO:0008006" key="3">
    <source>
        <dbReference type="Google" id="ProtNLM"/>
    </source>
</evidence>
<dbReference type="Gene3D" id="3.80.10.10">
    <property type="entry name" value="Ribonuclease Inhibitor"/>
    <property type="match status" value="2"/>
</dbReference>
<dbReference type="PANTHER" id="PTHR45661">
    <property type="entry name" value="SURFACE ANTIGEN"/>
    <property type="match status" value="1"/>
</dbReference>
<name>A0ABR2GVS1_9EUKA</name>
<protein>
    <recommendedName>
        <fullName evidence="3">Surface antigen BspA-like</fullName>
    </recommendedName>
</protein>
<evidence type="ECO:0000313" key="2">
    <source>
        <dbReference type="Proteomes" id="UP001470230"/>
    </source>
</evidence>
<dbReference type="Proteomes" id="UP001470230">
    <property type="component" value="Unassembled WGS sequence"/>
</dbReference>
<keyword evidence="2" id="KW-1185">Reference proteome</keyword>
<reference evidence="1 2" key="1">
    <citation type="submission" date="2024-04" db="EMBL/GenBank/DDBJ databases">
        <title>Tritrichomonas musculus Genome.</title>
        <authorList>
            <person name="Alves-Ferreira E."/>
            <person name="Grigg M."/>
            <person name="Lorenzi H."/>
            <person name="Galac M."/>
        </authorList>
    </citation>
    <scope>NUCLEOTIDE SEQUENCE [LARGE SCALE GENOMIC DNA]</scope>
    <source>
        <strain evidence="1 2">EAF2021</strain>
    </source>
</reference>
<dbReference type="SUPFAM" id="SSF52058">
    <property type="entry name" value="L domain-like"/>
    <property type="match status" value="2"/>
</dbReference>
<dbReference type="InterPro" id="IPR026906">
    <property type="entry name" value="LRR_5"/>
</dbReference>
<dbReference type="PANTHER" id="PTHR45661:SF3">
    <property type="entry name" value="IG-LIKE DOMAIN-CONTAINING PROTEIN"/>
    <property type="match status" value="1"/>
</dbReference>
<dbReference type="InterPro" id="IPR053139">
    <property type="entry name" value="Surface_bspA-like"/>
</dbReference>